<proteinExistence type="predicted"/>
<dbReference type="CDD" id="cd00400">
    <property type="entry name" value="Voltage_gated_ClC"/>
    <property type="match status" value="1"/>
</dbReference>
<feature type="transmembrane region" description="Helical" evidence="5">
    <location>
        <begin position="45"/>
        <end position="65"/>
    </location>
</feature>
<dbReference type="RefSeq" id="WP_060624188.1">
    <property type="nucleotide sequence ID" value="NZ_LCZJ02000025.1"/>
</dbReference>
<evidence type="ECO:0000256" key="4">
    <source>
        <dbReference type="ARBA" id="ARBA00023136"/>
    </source>
</evidence>
<feature type="transmembrane region" description="Helical" evidence="5">
    <location>
        <begin position="185"/>
        <end position="205"/>
    </location>
</feature>
<dbReference type="OrthoDB" id="2729535at2"/>
<dbReference type="Pfam" id="PF00654">
    <property type="entry name" value="Voltage_CLC"/>
    <property type="match status" value="1"/>
</dbReference>
<dbReference type="PANTHER" id="PTHR43427:SF12">
    <property type="entry name" value="CHLORIDE TRANSPORTER"/>
    <property type="match status" value="1"/>
</dbReference>
<reference evidence="6 7" key="1">
    <citation type="journal article" date="2015" name="Int. Biodeterior. Biodegradation">
        <title>Physiological and genetic screening methods for the isolation of methyl tert-butyl ether-degrading bacteria for bioremediation purposes.</title>
        <authorList>
            <person name="Guisado I.M."/>
            <person name="Purswani J."/>
            <person name="Gonzalez Lopez J."/>
            <person name="Pozo C."/>
        </authorList>
    </citation>
    <scope>NUCLEOTIDE SEQUENCE [LARGE SCALE GENOMIC DNA]</scope>
    <source>
        <strain evidence="6 7">SH7</strain>
    </source>
</reference>
<feature type="transmembrane region" description="Helical" evidence="5">
    <location>
        <begin position="297"/>
        <end position="317"/>
    </location>
</feature>
<keyword evidence="7" id="KW-1185">Reference proteome</keyword>
<keyword evidence="4 5" id="KW-0472">Membrane</keyword>
<dbReference type="SUPFAM" id="SSF81340">
    <property type="entry name" value="Clc chloride channel"/>
    <property type="match status" value="1"/>
</dbReference>
<feature type="transmembrane region" description="Helical" evidence="5">
    <location>
        <begin position="225"/>
        <end position="244"/>
    </location>
</feature>
<evidence type="ECO:0000256" key="3">
    <source>
        <dbReference type="ARBA" id="ARBA00022989"/>
    </source>
</evidence>
<dbReference type="InterPro" id="IPR050368">
    <property type="entry name" value="ClC-type_chloride_channel"/>
</dbReference>
<dbReference type="GO" id="GO:0015108">
    <property type="term" value="F:chloride transmembrane transporter activity"/>
    <property type="evidence" value="ECO:0007669"/>
    <property type="project" value="InterPro"/>
</dbReference>
<evidence type="ECO:0000256" key="2">
    <source>
        <dbReference type="ARBA" id="ARBA00022692"/>
    </source>
</evidence>
<gene>
    <name evidence="6" type="ORF">UQ64_17620</name>
</gene>
<evidence type="ECO:0000313" key="7">
    <source>
        <dbReference type="Proteomes" id="UP000054709"/>
    </source>
</evidence>
<dbReference type="PANTHER" id="PTHR43427">
    <property type="entry name" value="CHLORIDE CHANNEL PROTEIN CLC-E"/>
    <property type="match status" value="1"/>
</dbReference>
<comment type="subcellular location">
    <subcellularLocation>
        <location evidence="1">Membrane</location>
        <topology evidence="1">Multi-pass membrane protein</topology>
    </subcellularLocation>
</comment>
<dbReference type="InterPro" id="IPR001807">
    <property type="entry name" value="ClC"/>
</dbReference>
<feature type="transmembrane region" description="Helical" evidence="5">
    <location>
        <begin position="9"/>
        <end position="33"/>
    </location>
</feature>
<comment type="caution">
    <text evidence="6">The sequence shown here is derived from an EMBL/GenBank/DDBJ whole genome shotgun (WGS) entry which is preliminary data.</text>
</comment>
<keyword evidence="2 5" id="KW-0812">Transmembrane</keyword>
<organism evidence="6 7">
    <name type="scientific">Paenibacillus etheri</name>
    <dbReference type="NCBI Taxonomy" id="1306852"/>
    <lineage>
        <taxon>Bacteria</taxon>
        <taxon>Bacillati</taxon>
        <taxon>Bacillota</taxon>
        <taxon>Bacilli</taxon>
        <taxon>Bacillales</taxon>
        <taxon>Paenibacillaceae</taxon>
        <taxon>Paenibacillus</taxon>
    </lineage>
</organism>
<evidence type="ECO:0000256" key="5">
    <source>
        <dbReference type="SAM" id="Phobius"/>
    </source>
</evidence>
<protein>
    <submittedName>
        <fullName evidence="6">Chloride channel protein</fullName>
    </submittedName>
</protein>
<feature type="transmembrane region" description="Helical" evidence="5">
    <location>
        <begin position="264"/>
        <end position="285"/>
    </location>
</feature>
<dbReference type="Proteomes" id="UP000054709">
    <property type="component" value="Unassembled WGS sequence"/>
</dbReference>
<dbReference type="InterPro" id="IPR014743">
    <property type="entry name" value="Cl-channel_core"/>
</dbReference>
<feature type="transmembrane region" description="Helical" evidence="5">
    <location>
        <begin position="329"/>
        <end position="351"/>
    </location>
</feature>
<sequence length="407" mass="44082">MKFLGAGIFILYSIVTGGIVGLFVWSFLAILSVTTRFLWVDLPNVIYIGSWTLIVSVVGGILIGLSQKYLGNYPRLTDEVVAEFKQTKRIDYRSVFKGGIIAICVLSFGASLGPEAALVGIVGGLSTWAGDVLKSLVKKKSVLNEHGDIIIEYSIETTMGMVFRAPLFGVSTLFEDKKESRYIKLLKTVVYSLTTAAGFSVFILLSKIDNKQFSIADFGAPALGGFEILALIPLILLGVLFAKIYKIFSVSAQKVLKPLENYKVIRAVIGGIVLGLVGTILPITLFSGEHELTELAANWTGMSAYLLLAIGILKLFLTEFCLASGWRGGHIFPIIFAGVSIGYGIALLFSIDPVTSIAVVTTSLTSAVLRKPLAVFLLLILIFQVKLVIPMLIAAYLPVYLLKLKRG</sequence>
<keyword evidence="3 5" id="KW-1133">Transmembrane helix</keyword>
<feature type="transmembrane region" description="Helical" evidence="5">
    <location>
        <begin position="373"/>
        <end position="402"/>
    </location>
</feature>
<evidence type="ECO:0000313" key="6">
    <source>
        <dbReference type="EMBL" id="KTD85914.1"/>
    </source>
</evidence>
<dbReference type="GO" id="GO:0016020">
    <property type="term" value="C:membrane"/>
    <property type="evidence" value="ECO:0007669"/>
    <property type="project" value="UniProtKB-SubCell"/>
</dbReference>
<evidence type="ECO:0000256" key="1">
    <source>
        <dbReference type="ARBA" id="ARBA00004141"/>
    </source>
</evidence>
<dbReference type="Gene3D" id="1.10.3080.10">
    <property type="entry name" value="Clc chloride channel"/>
    <property type="match status" value="1"/>
</dbReference>
<dbReference type="EMBL" id="LCZJ02000025">
    <property type="protein sequence ID" value="KTD85914.1"/>
    <property type="molecule type" value="Genomic_DNA"/>
</dbReference>
<dbReference type="AlphaFoldDB" id="A0A0W1AXA4"/>
<name>A0A0W1AXA4_9BACL</name>
<accession>A0A0W1AXA4</accession>
<feature type="transmembrane region" description="Helical" evidence="5">
    <location>
        <begin position="94"/>
        <end position="110"/>
    </location>
</feature>